<keyword evidence="2 5" id="KW-0067">ATP-binding</keyword>
<dbReference type="GO" id="GO:0004810">
    <property type="term" value="F:CCA tRNA nucleotidyltransferase activity"/>
    <property type="evidence" value="ECO:0007669"/>
    <property type="project" value="InterPro"/>
</dbReference>
<comment type="caution">
    <text evidence="5">The sequence shown here is derived from an EMBL/GenBank/DDBJ whole genome shotgun (WGS) entry which is preliminary data.</text>
</comment>
<dbReference type="Proteomes" id="UP000306813">
    <property type="component" value="Unassembled WGS sequence"/>
</dbReference>
<evidence type="ECO:0000313" key="5">
    <source>
        <dbReference type="EMBL" id="TNB57448.1"/>
    </source>
</evidence>
<dbReference type="PANTHER" id="PTHR11933:SF6">
    <property type="entry name" value="THIL AANH DOMAIN-CONTAINING PROTEIN"/>
    <property type="match status" value="1"/>
</dbReference>
<protein>
    <submittedName>
        <fullName evidence="5">ATP-binding protein</fullName>
    </submittedName>
</protein>
<dbReference type="EMBL" id="VDBS01000038">
    <property type="protein sequence ID" value="TNB57448.1"/>
    <property type="molecule type" value="Genomic_DNA"/>
</dbReference>
<reference evidence="6 8" key="2">
    <citation type="submission" date="2019-08" db="EMBL/GenBank/DDBJ databases">
        <title>Rapid identification of Enteric Bacteria from Whole Genome Sequences (WGS) using Average Nucleotide Identity (ANI).</title>
        <authorList>
            <person name="Lane C."/>
        </authorList>
    </citation>
    <scope>NUCLEOTIDE SEQUENCE [LARGE SCALE GENOMIC DNA]</scope>
    <source>
        <strain evidence="6 8">D4984</strain>
    </source>
</reference>
<evidence type="ECO:0000313" key="8">
    <source>
        <dbReference type="Proteomes" id="UP000321317"/>
    </source>
</evidence>
<dbReference type="Pfam" id="PF02568">
    <property type="entry name" value="ThiI"/>
    <property type="match status" value="1"/>
</dbReference>
<dbReference type="InterPro" id="IPR059101">
    <property type="entry name" value="NFACT-R_2"/>
</dbReference>
<evidence type="ECO:0000313" key="7">
    <source>
        <dbReference type="Proteomes" id="UP000306813"/>
    </source>
</evidence>
<sequence>MKALALFSGGLDSMLAMKLITQQGIAVKALNINIGFGSRTDKSEDMKRRAALVGAEFEMVDVRNSYLKEVLFSPQYGYGKHFNPCIDCHAFMFKTALAMLKDEGASFIITGEVLGQRPMSQRSDAMAKVKRLADDEEDLILRPMCAKNLPLTKPEREGWVDREKLEGISGRSRKRQLEMAEEFGLEDFESPGGGCLLTLESFAKKIKDFKEFDKDMGVNDAQLLKYGRHLRLPKGAKMIIGRNELENELLRNLKTPKYEEIKLFDLVGAYSLVSSDICKEDLNLALQIALTYTKNNPENFYELGFKGEKFQTKAYEDKARINEFFVS</sequence>
<feature type="domain" description="Thil AANH" evidence="3">
    <location>
        <begin position="2"/>
        <end position="144"/>
    </location>
</feature>
<dbReference type="Proteomes" id="UP000321317">
    <property type="component" value="Unassembled WGS sequence"/>
</dbReference>
<name>A0AAX2UKF1_9BACT</name>
<dbReference type="PANTHER" id="PTHR11933">
    <property type="entry name" value="TRNA 5-METHYLAMINOMETHYL-2-THIOURIDYLATE -METHYLTRANSFERASE"/>
    <property type="match status" value="1"/>
</dbReference>
<organism evidence="5 7">
    <name type="scientific">Campylobacter helveticus</name>
    <dbReference type="NCBI Taxonomy" id="28898"/>
    <lineage>
        <taxon>Bacteria</taxon>
        <taxon>Pseudomonadati</taxon>
        <taxon>Campylobacterota</taxon>
        <taxon>Epsilonproteobacteria</taxon>
        <taxon>Campylobacterales</taxon>
        <taxon>Campylobacteraceae</taxon>
        <taxon>Campylobacter</taxon>
    </lineage>
</organism>
<gene>
    <name evidence="5" type="ORF">FDW42_05265</name>
    <name evidence="6" type="ORF">FVD16_08030</name>
</gene>
<dbReference type="RefSeq" id="WP_139017970.1">
    <property type="nucleotide sequence ID" value="NZ_JANKHQ010000003.1"/>
</dbReference>
<evidence type="ECO:0000256" key="2">
    <source>
        <dbReference type="ARBA" id="ARBA00022840"/>
    </source>
</evidence>
<dbReference type="InterPro" id="IPR014729">
    <property type="entry name" value="Rossmann-like_a/b/a_fold"/>
</dbReference>
<dbReference type="GO" id="GO:0005524">
    <property type="term" value="F:ATP binding"/>
    <property type="evidence" value="ECO:0007669"/>
    <property type="project" value="UniProtKB-KW"/>
</dbReference>
<evidence type="ECO:0000256" key="1">
    <source>
        <dbReference type="ARBA" id="ARBA00022741"/>
    </source>
</evidence>
<keyword evidence="1" id="KW-0547">Nucleotide-binding</keyword>
<dbReference type="InterPro" id="IPR020536">
    <property type="entry name" value="ThiI_AANH"/>
</dbReference>
<reference evidence="5 7" key="1">
    <citation type="submission" date="2019-05" db="EMBL/GenBank/DDBJ databases">
        <title>Draft genomes of eight strains of Campylobacter helveticus isolated from cats and a dog in New Zealand.</title>
        <authorList>
            <person name="Bojanic K."/>
            <person name="Midwinter A.C."/>
            <person name="Biggs P.J."/>
            <person name="Acke E."/>
            <person name="Cornelius A.J."/>
            <person name="Marshall J.C."/>
        </authorList>
    </citation>
    <scope>NUCLEOTIDE SEQUENCE [LARGE SCALE GENOMIC DNA]</scope>
    <source>
        <strain evidence="5 7">ACP123b</strain>
    </source>
</reference>
<accession>A0AAX2UKF1</accession>
<evidence type="ECO:0000259" key="4">
    <source>
        <dbReference type="Pfam" id="PF18297"/>
    </source>
</evidence>
<evidence type="ECO:0000259" key="3">
    <source>
        <dbReference type="Pfam" id="PF02568"/>
    </source>
</evidence>
<keyword evidence="8" id="KW-1185">Reference proteome</keyword>
<proteinExistence type="predicted"/>
<evidence type="ECO:0000313" key="6">
    <source>
        <dbReference type="EMBL" id="TXK56339.1"/>
    </source>
</evidence>
<feature type="domain" description="NFACT protein RNA binding" evidence="4">
    <location>
        <begin position="227"/>
        <end position="312"/>
    </location>
</feature>
<dbReference type="Pfam" id="PF18297">
    <property type="entry name" value="NFACT-R_2"/>
    <property type="match status" value="1"/>
</dbReference>
<dbReference type="AlphaFoldDB" id="A0AAX2UKF1"/>
<dbReference type="SUPFAM" id="SSF52402">
    <property type="entry name" value="Adenine nucleotide alpha hydrolases-like"/>
    <property type="match status" value="1"/>
</dbReference>
<dbReference type="EMBL" id="VRMA01000063">
    <property type="protein sequence ID" value="TXK56339.1"/>
    <property type="molecule type" value="Genomic_DNA"/>
</dbReference>
<dbReference type="Gene3D" id="3.40.50.620">
    <property type="entry name" value="HUPs"/>
    <property type="match status" value="1"/>
</dbReference>